<evidence type="ECO:0000313" key="7">
    <source>
        <dbReference type="EMBL" id="RUO28739.1"/>
    </source>
</evidence>
<evidence type="ECO:0000256" key="3">
    <source>
        <dbReference type="ARBA" id="ARBA00022692"/>
    </source>
</evidence>
<feature type="transmembrane region" description="Helical" evidence="6">
    <location>
        <begin position="107"/>
        <end position="128"/>
    </location>
</feature>
<dbReference type="Proteomes" id="UP000288405">
    <property type="component" value="Unassembled WGS sequence"/>
</dbReference>
<dbReference type="GO" id="GO:0005886">
    <property type="term" value="C:plasma membrane"/>
    <property type="evidence" value="ECO:0007669"/>
    <property type="project" value="UniProtKB-SubCell"/>
</dbReference>
<accession>A0A432WB70</accession>
<keyword evidence="8" id="KW-1185">Reference proteome</keyword>
<evidence type="ECO:0000313" key="8">
    <source>
        <dbReference type="Proteomes" id="UP000288405"/>
    </source>
</evidence>
<dbReference type="InterPro" id="IPR005598">
    <property type="entry name" value="ATP_synth_I"/>
</dbReference>
<evidence type="ECO:0000256" key="4">
    <source>
        <dbReference type="ARBA" id="ARBA00022989"/>
    </source>
</evidence>
<dbReference type="EMBL" id="PIPM01000015">
    <property type="protein sequence ID" value="RUO28739.1"/>
    <property type="molecule type" value="Genomic_DNA"/>
</dbReference>
<dbReference type="RefSeq" id="WP_126777593.1">
    <property type="nucleotide sequence ID" value="NZ_PIPM01000015.1"/>
</dbReference>
<evidence type="ECO:0000256" key="5">
    <source>
        <dbReference type="ARBA" id="ARBA00023136"/>
    </source>
</evidence>
<keyword evidence="5 6" id="KW-0472">Membrane</keyword>
<evidence type="ECO:0000256" key="2">
    <source>
        <dbReference type="ARBA" id="ARBA00022475"/>
    </source>
</evidence>
<feature type="transmembrane region" description="Helical" evidence="6">
    <location>
        <begin position="47"/>
        <end position="68"/>
    </location>
</feature>
<comment type="subcellular location">
    <subcellularLocation>
        <location evidence="1">Cell membrane</location>
        <topology evidence="1">Multi-pass membrane protein</topology>
    </subcellularLocation>
</comment>
<comment type="caution">
    <text evidence="7">The sequence shown here is derived from an EMBL/GenBank/DDBJ whole genome shotgun (WGS) entry which is preliminary data.</text>
</comment>
<evidence type="ECO:0000256" key="6">
    <source>
        <dbReference type="SAM" id="Phobius"/>
    </source>
</evidence>
<feature type="transmembrane region" description="Helical" evidence="6">
    <location>
        <begin position="20"/>
        <end position="41"/>
    </location>
</feature>
<proteinExistence type="predicted"/>
<protein>
    <submittedName>
        <fullName evidence="7">F0F1 ATP synthase subunit I</fullName>
    </submittedName>
</protein>
<dbReference type="Pfam" id="PF03899">
    <property type="entry name" value="ATP-synt_I"/>
    <property type="match status" value="1"/>
</dbReference>
<name>A0A432WB70_9GAMM</name>
<keyword evidence="4 6" id="KW-1133">Transmembrane helix</keyword>
<dbReference type="OrthoDB" id="5702716at2"/>
<sequence length="133" mass="14452">MARGKTHPTIHASRRVVWRVIALQILVAAVLIVLFGLTMSIQGAGTALAGAGIAVVPNALFALLAFRLSSGRMVPNVVRYFFVAEAVKWLSTIILLIVAFVTLTGPWIPLLVTLLVLLHLQWMAPVFLKSKLN</sequence>
<reference evidence="7 8" key="1">
    <citation type="journal article" date="2011" name="Front. Microbiol.">
        <title>Genomic signatures of strain selection and enhancement in Bacillus atrophaeus var. globigii, a historical biowarfare simulant.</title>
        <authorList>
            <person name="Gibbons H.S."/>
            <person name="Broomall S.M."/>
            <person name="McNew L.A."/>
            <person name="Daligault H."/>
            <person name="Chapman C."/>
            <person name="Bruce D."/>
            <person name="Karavis M."/>
            <person name="Krepps M."/>
            <person name="McGregor P.A."/>
            <person name="Hong C."/>
            <person name="Park K.H."/>
            <person name="Akmal A."/>
            <person name="Feldman A."/>
            <person name="Lin J.S."/>
            <person name="Chang W.E."/>
            <person name="Higgs B.W."/>
            <person name="Demirev P."/>
            <person name="Lindquist J."/>
            <person name="Liem A."/>
            <person name="Fochler E."/>
            <person name="Read T.D."/>
            <person name="Tapia R."/>
            <person name="Johnson S."/>
            <person name="Bishop-Lilly K.A."/>
            <person name="Detter C."/>
            <person name="Han C."/>
            <person name="Sozhamannan S."/>
            <person name="Rosenzweig C.N."/>
            <person name="Skowronski E.W."/>
        </authorList>
    </citation>
    <scope>NUCLEOTIDE SEQUENCE [LARGE SCALE GENOMIC DNA]</scope>
    <source>
        <strain evidence="7 8">GYP-17</strain>
    </source>
</reference>
<keyword evidence="2" id="KW-1003">Cell membrane</keyword>
<gene>
    <name evidence="7" type="ORF">CWE11_10580</name>
</gene>
<dbReference type="AlphaFoldDB" id="A0A432WB70"/>
<evidence type="ECO:0000256" key="1">
    <source>
        <dbReference type="ARBA" id="ARBA00004651"/>
    </source>
</evidence>
<keyword evidence="3 6" id="KW-0812">Transmembrane</keyword>
<organism evidence="7 8">
    <name type="scientific">Aliidiomarina sanyensis</name>
    <dbReference type="NCBI Taxonomy" id="1249555"/>
    <lineage>
        <taxon>Bacteria</taxon>
        <taxon>Pseudomonadati</taxon>
        <taxon>Pseudomonadota</taxon>
        <taxon>Gammaproteobacteria</taxon>
        <taxon>Alteromonadales</taxon>
        <taxon>Idiomarinaceae</taxon>
        <taxon>Aliidiomarina</taxon>
    </lineage>
</organism>
<feature type="transmembrane region" description="Helical" evidence="6">
    <location>
        <begin position="80"/>
        <end position="101"/>
    </location>
</feature>